<dbReference type="PANTHER" id="PTHR20930:SF0">
    <property type="entry name" value="PROTEIN ILRUN"/>
    <property type="match status" value="1"/>
</dbReference>
<evidence type="ECO:0000259" key="1">
    <source>
        <dbReference type="Pfam" id="PF16158"/>
    </source>
</evidence>
<organism evidence="2 3">
    <name type="scientific">Arthrobacter russicus</name>
    <dbReference type="NCBI Taxonomy" id="172040"/>
    <lineage>
        <taxon>Bacteria</taxon>
        <taxon>Bacillati</taxon>
        <taxon>Actinomycetota</taxon>
        <taxon>Actinomycetes</taxon>
        <taxon>Micrococcales</taxon>
        <taxon>Micrococcaceae</taxon>
        <taxon>Arthrobacter</taxon>
    </lineage>
</organism>
<dbReference type="Pfam" id="PF16158">
    <property type="entry name" value="N_BRCA1_IG"/>
    <property type="match status" value="1"/>
</dbReference>
<evidence type="ECO:0000313" key="2">
    <source>
        <dbReference type="EMBL" id="MDR6271026.1"/>
    </source>
</evidence>
<dbReference type="PANTHER" id="PTHR20930">
    <property type="entry name" value="OVARIAN CARCINOMA ANTIGEN CA125-RELATED"/>
    <property type="match status" value="1"/>
</dbReference>
<dbReference type="InterPro" id="IPR032350">
    <property type="entry name" value="Nbr1_FW"/>
</dbReference>
<dbReference type="EMBL" id="JAVDQF010000001">
    <property type="protein sequence ID" value="MDR6271026.1"/>
    <property type="molecule type" value="Genomic_DNA"/>
</dbReference>
<protein>
    <recommendedName>
        <fullName evidence="1">Nbr1 FW domain-containing protein</fullName>
    </recommendedName>
</protein>
<evidence type="ECO:0000313" key="3">
    <source>
        <dbReference type="Proteomes" id="UP001185069"/>
    </source>
</evidence>
<gene>
    <name evidence="2" type="ORF">JOE69_003264</name>
</gene>
<sequence length="300" mass="33754">MRVQACPALVGVAKRLFGSTSESERDLNDLVHFAAMFTEPTLSEAKERALLRAGEAFLFCSRVPNDHDFFLIQRGNPGPRIASRDTKKVRDTWAFMTYKRSLLGNPEDSFTAKSGQKMRPDFRDATIAAVAKSLRNWDEFQQTAAGFRAEQLASRLMTRPYDKTSPQVDTCEFITETVPDGSLMPFGTAFVKTWTIRNTGNVPWIGRSSKRITPLTPLFPHTAELTPIPTTLPGETVTISVDVVSNRLPGFSEVRFKMVDENGEFCWPVLYPYGLTMVIETRDMIWTERSPGAEDTPWQS</sequence>
<reference evidence="2 3" key="1">
    <citation type="submission" date="2023-07" db="EMBL/GenBank/DDBJ databases">
        <title>Sequencing the genomes of 1000 actinobacteria strains.</title>
        <authorList>
            <person name="Klenk H.-P."/>
        </authorList>
    </citation>
    <scope>NUCLEOTIDE SEQUENCE [LARGE SCALE GENOMIC DNA]</scope>
    <source>
        <strain evidence="2 3">DSM 14555</strain>
    </source>
</reference>
<dbReference type="Gene3D" id="2.60.40.10">
    <property type="entry name" value="Immunoglobulins"/>
    <property type="match status" value="1"/>
</dbReference>
<keyword evidence="3" id="KW-1185">Reference proteome</keyword>
<dbReference type="InterPro" id="IPR013783">
    <property type="entry name" value="Ig-like_fold"/>
</dbReference>
<dbReference type="RefSeq" id="WP_309800547.1">
    <property type="nucleotide sequence ID" value="NZ_BAAAHY010000006.1"/>
</dbReference>
<dbReference type="CDD" id="cd14947">
    <property type="entry name" value="NBR1_like"/>
    <property type="match status" value="1"/>
</dbReference>
<comment type="caution">
    <text evidence="2">The sequence shown here is derived from an EMBL/GenBank/DDBJ whole genome shotgun (WGS) entry which is preliminary data.</text>
</comment>
<name>A0ABU1JI09_9MICC</name>
<dbReference type="Proteomes" id="UP001185069">
    <property type="component" value="Unassembled WGS sequence"/>
</dbReference>
<proteinExistence type="predicted"/>
<feature type="domain" description="Nbr1 FW" evidence="1">
    <location>
        <begin position="177"/>
        <end position="264"/>
    </location>
</feature>
<accession>A0ABU1JI09</accession>